<dbReference type="Proteomes" id="UP000447355">
    <property type="component" value="Unassembled WGS sequence"/>
</dbReference>
<evidence type="ECO:0000313" key="2">
    <source>
        <dbReference type="Proteomes" id="UP000447355"/>
    </source>
</evidence>
<reference evidence="1" key="1">
    <citation type="submission" date="2019-12" db="EMBL/GenBank/DDBJ databases">
        <title>Novel species isolated from a subtropical stream in China.</title>
        <authorList>
            <person name="Lu H."/>
        </authorList>
    </citation>
    <scope>NUCLEOTIDE SEQUENCE [LARGE SCALE GENOMIC DNA]</scope>
    <source>
        <strain evidence="1">FT81W</strain>
    </source>
</reference>
<organism evidence="1 2">
    <name type="scientific">Duganella vulcania</name>
    <dbReference type="NCBI Taxonomy" id="2692166"/>
    <lineage>
        <taxon>Bacteria</taxon>
        <taxon>Pseudomonadati</taxon>
        <taxon>Pseudomonadota</taxon>
        <taxon>Betaproteobacteria</taxon>
        <taxon>Burkholderiales</taxon>
        <taxon>Oxalobacteraceae</taxon>
        <taxon>Telluria group</taxon>
        <taxon>Duganella</taxon>
    </lineage>
</organism>
<dbReference type="RefSeq" id="WP_161081901.1">
    <property type="nucleotide sequence ID" value="NZ_WWCX01000001.1"/>
</dbReference>
<proteinExistence type="predicted"/>
<protein>
    <submittedName>
        <fullName evidence="1">Uncharacterized protein</fullName>
    </submittedName>
</protein>
<accession>A0A845GFC5</accession>
<gene>
    <name evidence="1" type="ORF">GTP90_02060</name>
</gene>
<evidence type="ECO:0000313" key="1">
    <source>
        <dbReference type="EMBL" id="MYM92641.1"/>
    </source>
</evidence>
<name>A0A845GFC5_9BURK</name>
<dbReference type="EMBL" id="WWCX01000001">
    <property type="protein sequence ID" value="MYM92641.1"/>
    <property type="molecule type" value="Genomic_DNA"/>
</dbReference>
<comment type="caution">
    <text evidence="1">The sequence shown here is derived from an EMBL/GenBank/DDBJ whole genome shotgun (WGS) entry which is preliminary data.</text>
</comment>
<sequence length="127" mass="14418">MSYGFDEKGLRKFVMRPFSWLKQHYPELAGWLSETSSYLSAQALCEIKDYGDCVLVNLFTDQRVYHINACAGAEGYLGLQDALRSTGAGNDWTNGPYSKETWHKIVCDMLSCELISLARRDNPTHED</sequence>
<dbReference type="AlphaFoldDB" id="A0A845GFC5"/>